<evidence type="ECO:0000313" key="1">
    <source>
        <dbReference type="EMBL" id="KAH9805493.1"/>
    </source>
</evidence>
<keyword evidence="2" id="KW-1185">Reference proteome</keyword>
<name>A0ACB8P5Y5_CITSI</name>
<protein>
    <submittedName>
        <fullName evidence="1">Cytochrome P450 716A1</fullName>
    </submittedName>
</protein>
<organism evidence="1 2">
    <name type="scientific">Citrus sinensis</name>
    <name type="common">Sweet orange</name>
    <name type="synonym">Citrus aurantium var. sinensis</name>
    <dbReference type="NCBI Taxonomy" id="2711"/>
    <lineage>
        <taxon>Eukaryota</taxon>
        <taxon>Viridiplantae</taxon>
        <taxon>Streptophyta</taxon>
        <taxon>Embryophyta</taxon>
        <taxon>Tracheophyta</taxon>
        <taxon>Spermatophyta</taxon>
        <taxon>Magnoliopsida</taxon>
        <taxon>eudicotyledons</taxon>
        <taxon>Gunneridae</taxon>
        <taxon>Pentapetalae</taxon>
        <taxon>rosids</taxon>
        <taxon>malvids</taxon>
        <taxon>Sapindales</taxon>
        <taxon>Rutaceae</taxon>
        <taxon>Aurantioideae</taxon>
        <taxon>Citrus</taxon>
    </lineage>
</organism>
<accession>A0ACB8P5Y5</accession>
<dbReference type="EMBL" id="CM039170">
    <property type="protein sequence ID" value="KAH9805493.1"/>
    <property type="molecule type" value="Genomic_DNA"/>
</dbReference>
<comment type="caution">
    <text evidence="1">The sequence shown here is derived from an EMBL/GenBank/DDBJ whole genome shotgun (WGS) entry which is preliminary data.</text>
</comment>
<dbReference type="Proteomes" id="UP000829398">
    <property type="component" value="Chromosome 1"/>
</dbReference>
<evidence type="ECO:0000313" key="2">
    <source>
        <dbReference type="Proteomes" id="UP000829398"/>
    </source>
</evidence>
<reference evidence="2" key="1">
    <citation type="journal article" date="2023" name="Hortic. Res.">
        <title>A chromosome-level phased genome enabling allele-level studies in sweet orange: a case study on citrus Huanglongbing tolerance.</title>
        <authorList>
            <person name="Wu B."/>
            <person name="Yu Q."/>
            <person name="Deng Z."/>
            <person name="Duan Y."/>
            <person name="Luo F."/>
            <person name="Gmitter F. Jr."/>
        </authorList>
    </citation>
    <scope>NUCLEOTIDE SEQUENCE [LARGE SCALE GENOMIC DNA]</scope>
    <source>
        <strain evidence="2">cv. Valencia</strain>
    </source>
</reference>
<sequence>MEHFYLSLLLLFVSFITLSLFIIFYNHNSNLSQPNVPPGSFGFPFIGESFEFLSYGWKGHPEKFIFTRMTKYSSHAFKTSLLGEPTAVLCGPAGNKFLSSNENNLVNSWWPDSVNKIFPFTSNSSSKCEAKKMRKLLLGFLKPEALQRYIDSMDQIAQSRFVAHWEHKDEVIVYSLAGKFTILLACRLLLSIEDPHRVARFSDPFYHLLASGVLSMPIDFPGIPLKASSFVRKELRRIIEQRKIYPDEGEASPTQHILSRILLTSDENGNFLTDLDIADKILASLIGGHGSGRAVCIFVVKYRAELPPIYAEVYKEQMEIVKSKATSELLNWDDIKKMNVACEALRMVPPVPGAFRETICDFSFNVQTEAIKILKASPNQRNLIRRFEGKGPAPYTFLVEAQECALEKSMRPKFFPTKKIIGDASPRPEKGLPLRLHPHEA</sequence>
<proteinExistence type="predicted"/>
<gene>
    <name evidence="1" type="ORF">KPL71_002442</name>
</gene>